<evidence type="ECO:0000259" key="4">
    <source>
        <dbReference type="PROSITE" id="PS50225"/>
    </source>
</evidence>
<dbReference type="Pfam" id="PF12796">
    <property type="entry name" value="Ank_2"/>
    <property type="match status" value="2"/>
</dbReference>
<dbReference type="Pfam" id="PF07525">
    <property type="entry name" value="SOCS_box"/>
    <property type="match status" value="1"/>
</dbReference>
<dbReference type="AlphaFoldDB" id="A0AAD9K9M6"/>
<evidence type="ECO:0000256" key="3">
    <source>
        <dbReference type="PROSITE-ProRule" id="PRU00023"/>
    </source>
</evidence>
<dbReference type="Gene3D" id="1.10.750.20">
    <property type="entry name" value="SOCS box"/>
    <property type="match status" value="1"/>
</dbReference>
<reference evidence="5" key="1">
    <citation type="journal article" date="2023" name="Mol. Biol. Evol.">
        <title>Third-Generation Sequencing Reveals the Adaptive Role of the Epigenome in Three Deep-Sea Polychaetes.</title>
        <authorList>
            <person name="Perez M."/>
            <person name="Aroh O."/>
            <person name="Sun Y."/>
            <person name="Lan Y."/>
            <person name="Juniper S.K."/>
            <person name="Young C.R."/>
            <person name="Angers B."/>
            <person name="Qian P.Y."/>
        </authorList>
    </citation>
    <scope>NUCLEOTIDE SEQUENCE</scope>
    <source>
        <strain evidence="5">P08H-3</strain>
    </source>
</reference>
<feature type="repeat" description="ANK" evidence="3">
    <location>
        <begin position="194"/>
        <end position="226"/>
    </location>
</feature>
<keyword evidence="2 3" id="KW-0040">ANK repeat</keyword>
<dbReference type="PANTHER" id="PTHR23206">
    <property type="entry name" value="MASK PROTEIN"/>
    <property type="match status" value="1"/>
</dbReference>
<dbReference type="PROSITE" id="PS50225">
    <property type="entry name" value="SOCS"/>
    <property type="match status" value="1"/>
</dbReference>
<dbReference type="Gene3D" id="1.25.40.20">
    <property type="entry name" value="Ankyrin repeat-containing domain"/>
    <property type="match status" value="3"/>
</dbReference>
<dbReference type="Proteomes" id="UP001208570">
    <property type="component" value="Unassembled WGS sequence"/>
</dbReference>
<evidence type="ECO:0000256" key="1">
    <source>
        <dbReference type="ARBA" id="ARBA00022737"/>
    </source>
</evidence>
<dbReference type="SMART" id="SM00248">
    <property type="entry name" value="ANK"/>
    <property type="match status" value="8"/>
</dbReference>
<dbReference type="InterPro" id="IPR001496">
    <property type="entry name" value="SOCS_box"/>
</dbReference>
<gene>
    <name evidence="5" type="ORF">LSH36_29g01008</name>
</gene>
<keyword evidence="6" id="KW-1185">Reference proteome</keyword>
<comment type="caution">
    <text evidence="5">The sequence shown here is derived from an EMBL/GenBank/DDBJ whole genome shotgun (WGS) entry which is preliminary data.</text>
</comment>
<dbReference type="SMART" id="SM00969">
    <property type="entry name" value="SOCS_box"/>
    <property type="match status" value="1"/>
</dbReference>
<evidence type="ECO:0000256" key="2">
    <source>
        <dbReference type="ARBA" id="ARBA00023043"/>
    </source>
</evidence>
<dbReference type="InterPro" id="IPR036770">
    <property type="entry name" value="Ankyrin_rpt-contain_sf"/>
</dbReference>
<sequence length="432" mass="48334">MYKRMSDSAVTRLLFDAVQRDDIVEAESIVSEMTDMHQKAFALATCITQDNLDILKAFMRRGCDPLLKYRGISALARCVQRDQHEVLQTLVEGYLPLSQHQPDSRLLYRVKRALDEALFEAASFCSVRCIEYLLDAGANCNSYSYHDDEFLSWCPPIIAACYAPICKRASHQSVNQTVRTLVKYGCDINKENHMNDTALYWACGAGIVDVVRLLVRNGADVNHGNSVGKTPLMILGELSNNSNDLENFLSAAKILVHYGADLNQADTSGWTGLHFAVHHSFLALVRLLLQSGASTKTSGMDRSKMTMLISCLSLAIQLQKADIVRLLLEWNADPNHPVEELGLHNIYENLDVAVMLYNVGAKGIGNMIRDDMVQSLCASAKSNMKYIRQLEHPQPLLLLCKVRIRRCLRDPFMHNVVTLPLPSTLIEYVSSV</sequence>
<dbReference type="GO" id="GO:0005737">
    <property type="term" value="C:cytoplasm"/>
    <property type="evidence" value="ECO:0007669"/>
    <property type="project" value="TreeGrafter"/>
</dbReference>
<dbReference type="EMBL" id="JAODUP010000029">
    <property type="protein sequence ID" value="KAK2167326.1"/>
    <property type="molecule type" value="Genomic_DNA"/>
</dbReference>
<dbReference type="SUPFAM" id="SSF48403">
    <property type="entry name" value="Ankyrin repeat"/>
    <property type="match status" value="1"/>
</dbReference>
<name>A0AAD9K9M6_9ANNE</name>
<accession>A0AAD9K9M6</accession>
<evidence type="ECO:0000313" key="5">
    <source>
        <dbReference type="EMBL" id="KAK2167326.1"/>
    </source>
</evidence>
<evidence type="ECO:0000313" key="6">
    <source>
        <dbReference type="Proteomes" id="UP001208570"/>
    </source>
</evidence>
<feature type="domain" description="SOCS box" evidence="4">
    <location>
        <begin position="393"/>
        <end position="432"/>
    </location>
</feature>
<proteinExistence type="predicted"/>
<keyword evidence="1" id="KW-0677">Repeat</keyword>
<dbReference type="GO" id="GO:0045087">
    <property type="term" value="P:innate immune response"/>
    <property type="evidence" value="ECO:0007669"/>
    <property type="project" value="TreeGrafter"/>
</dbReference>
<dbReference type="PROSITE" id="PS50297">
    <property type="entry name" value="ANK_REP_REGION"/>
    <property type="match status" value="2"/>
</dbReference>
<dbReference type="InterPro" id="IPR002110">
    <property type="entry name" value="Ankyrin_rpt"/>
</dbReference>
<dbReference type="InterPro" id="IPR051631">
    <property type="entry name" value="Ankyrin-KH/SAM_domain"/>
</dbReference>
<dbReference type="CDD" id="cd03587">
    <property type="entry name" value="SOCS"/>
    <property type="match status" value="1"/>
</dbReference>
<protein>
    <recommendedName>
        <fullName evidence="4">SOCS box domain-containing protein</fullName>
    </recommendedName>
</protein>
<organism evidence="5 6">
    <name type="scientific">Paralvinella palmiformis</name>
    <dbReference type="NCBI Taxonomy" id="53620"/>
    <lineage>
        <taxon>Eukaryota</taxon>
        <taxon>Metazoa</taxon>
        <taxon>Spiralia</taxon>
        <taxon>Lophotrochozoa</taxon>
        <taxon>Annelida</taxon>
        <taxon>Polychaeta</taxon>
        <taxon>Sedentaria</taxon>
        <taxon>Canalipalpata</taxon>
        <taxon>Terebellida</taxon>
        <taxon>Terebelliformia</taxon>
        <taxon>Alvinellidae</taxon>
        <taxon>Paralvinella</taxon>
    </lineage>
</organism>
<feature type="repeat" description="ANK" evidence="3">
    <location>
        <begin position="268"/>
        <end position="300"/>
    </location>
</feature>
<dbReference type="PANTHER" id="PTHR23206:SF7">
    <property type="entry name" value="PROTEIN KINASE DOMAIN-CONTAINING PROTEIN"/>
    <property type="match status" value="1"/>
</dbReference>
<dbReference type="PROSITE" id="PS50088">
    <property type="entry name" value="ANK_REPEAT"/>
    <property type="match status" value="2"/>
</dbReference>